<dbReference type="CDD" id="cd00093">
    <property type="entry name" value="HTH_XRE"/>
    <property type="match status" value="1"/>
</dbReference>
<dbReference type="Proteomes" id="UP000184097">
    <property type="component" value="Unassembled WGS sequence"/>
</dbReference>
<dbReference type="RefSeq" id="WP_072700048.1">
    <property type="nucleotide sequence ID" value="NZ_FRDH01000003.1"/>
</dbReference>
<proteinExistence type="predicted"/>
<keyword evidence="1" id="KW-0238">DNA-binding</keyword>
<feature type="transmembrane region" description="Helical" evidence="2">
    <location>
        <begin position="102"/>
        <end position="120"/>
    </location>
</feature>
<feature type="transmembrane region" description="Helical" evidence="2">
    <location>
        <begin position="132"/>
        <end position="153"/>
    </location>
</feature>
<gene>
    <name evidence="4" type="ORF">SAMN02745247_00062</name>
</gene>
<reference evidence="4 5" key="1">
    <citation type="submission" date="2016-12" db="EMBL/GenBank/DDBJ databases">
        <authorList>
            <person name="Song W.-J."/>
            <person name="Kurnit D.M."/>
        </authorList>
    </citation>
    <scope>NUCLEOTIDE SEQUENCE [LARGE SCALE GENOMIC DNA]</scope>
    <source>
        <strain evidence="4 5">DSM 14810</strain>
    </source>
</reference>
<dbReference type="Gene3D" id="1.10.260.40">
    <property type="entry name" value="lambda repressor-like DNA-binding domains"/>
    <property type="match status" value="1"/>
</dbReference>
<evidence type="ECO:0000256" key="2">
    <source>
        <dbReference type="SAM" id="Phobius"/>
    </source>
</evidence>
<sequence>MDQQKTGRFLKELRHEKQMTQEQLAQVFNVSSRTISRWENGTNLPDISLLVEIADFYDVDVREIIEGERKSEMMDKEVREVATKMADYASEEKGKLLKSVQIISFIGVLVLLLSIGIQTFNVDADQINKVVLAVTFIALVIMAIVTLYVTGLLEKIAGNKKLVRGIKIVTIVGLIAAFWRVVVMTVIVGVLLFSFKSAPIEEYDDVSRYNEFMNFSNGAYEKGVDTVWTKWGMDETIWPSEITDSMDVADFKMVYYNPWDAQFLGYMVVDYSSDAYAKEVERLKGYESTEYIGYYCVEEEKTYDLLAVNADSYNGFVYALTDGKGRIIYGEQIFCNYYMDLDYTKFIPEEYLLDGFDATSDSDYYKKMNERQ</sequence>
<dbReference type="EMBL" id="FRDH01000003">
    <property type="protein sequence ID" value="SHN48499.1"/>
    <property type="molecule type" value="Genomic_DNA"/>
</dbReference>
<keyword evidence="2" id="KW-0812">Transmembrane</keyword>
<keyword evidence="2" id="KW-0472">Membrane</keyword>
<organism evidence="4 5">
    <name type="scientific">Butyrivibrio hungatei DSM 14810</name>
    <dbReference type="NCBI Taxonomy" id="1121132"/>
    <lineage>
        <taxon>Bacteria</taxon>
        <taxon>Bacillati</taxon>
        <taxon>Bacillota</taxon>
        <taxon>Clostridia</taxon>
        <taxon>Lachnospirales</taxon>
        <taxon>Lachnospiraceae</taxon>
        <taxon>Butyrivibrio</taxon>
    </lineage>
</organism>
<dbReference type="SMART" id="SM00530">
    <property type="entry name" value="HTH_XRE"/>
    <property type="match status" value="1"/>
</dbReference>
<feature type="domain" description="HTH cro/C1-type" evidence="3">
    <location>
        <begin position="10"/>
        <end position="64"/>
    </location>
</feature>
<evidence type="ECO:0000313" key="5">
    <source>
        <dbReference type="Proteomes" id="UP000184097"/>
    </source>
</evidence>
<evidence type="ECO:0000313" key="4">
    <source>
        <dbReference type="EMBL" id="SHN48499.1"/>
    </source>
</evidence>
<evidence type="ECO:0000256" key="1">
    <source>
        <dbReference type="ARBA" id="ARBA00023125"/>
    </source>
</evidence>
<dbReference type="InterPro" id="IPR010982">
    <property type="entry name" value="Lambda_DNA-bd_dom_sf"/>
</dbReference>
<dbReference type="Pfam" id="PF01381">
    <property type="entry name" value="HTH_3"/>
    <property type="match status" value="1"/>
</dbReference>
<dbReference type="GO" id="GO:0003677">
    <property type="term" value="F:DNA binding"/>
    <property type="evidence" value="ECO:0007669"/>
    <property type="project" value="UniProtKB-KW"/>
</dbReference>
<name>A0A1M7RQJ7_9FIRM</name>
<evidence type="ECO:0000259" key="3">
    <source>
        <dbReference type="PROSITE" id="PS50943"/>
    </source>
</evidence>
<accession>A0A1M7RQJ7</accession>
<dbReference type="InterPro" id="IPR001387">
    <property type="entry name" value="Cro/C1-type_HTH"/>
</dbReference>
<dbReference type="PANTHER" id="PTHR46558:SF11">
    <property type="entry name" value="HTH-TYPE TRANSCRIPTIONAL REGULATOR XRE"/>
    <property type="match status" value="1"/>
</dbReference>
<dbReference type="PROSITE" id="PS50943">
    <property type="entry name" value="HTH_CROC1"/>
    <property type="match status" value="1"/>
</dbReference>
<dbReference type="PANTHER" id="PTHR46558">
    <property type="entry name" value="TRACRIPTIONAL REGULATORY PROTEIN-RELATED-RELATED"/>
    <property type="match status" value="1"/>
</dbReference>
<keyword evidence="2" id="KW-1133">Transmembrane helix</keyword>
<protein>
    <submittedName>
        <fullName evidence="4">Transcriptional regulator, contains XRE-family HTH domain</fullName>
    </submittedName>
</protein>
<feature type="transmembrane region" description="Helical" evidence="2">
    <location>
        <begin position="165"/>
        <end position="193"/>
    </location>
</feature>
<dbReference type="AlphaFoldDB" id="A0A1M7RQJ7"/>
<dbReference type="SUPFAM" id="SSF47413">
    <property type="entry name" value="lambda repressor-like DNA-binding domains"/>
    <property type="match status" value="1"/>
</dbReference>